<dbReference type="PANTHER" id="PTHR11544">
    <property type="entry name" value="COLD SHOCK DOMAIN CONTAINING PROTEINS"/>
    <property type="match status" value="1"/>
</dbReference>
<gene>
    <name evidence="5" type="ORF">SR882_00690</name>
</gene>
<keyword evidence="2" id="KW-0963">Cytoplasm</keyword>
<proteinExistence type="predicted"/>
<evidence type="ECO:0000259" key="4">
    <source>
        <dbReference type="PROSITE" id="PS51857"/>
    </source>
</evidence>
<organism evidence="5 6">
    <name type="scientific">Guyparkeria halophila</name>
    <dbReference type="NCBI Taxonomy" id="47960"/>
    <lineage>
        <taxon>Bacteria</taxon>
        <taxon>Pseudomonadati</taxon>
        <taxon>Pseudomonadota</taxon>
        <taxon>Gammaproteobacteria</taxon>
        <taxon>Chromatiales</taxon>
        <taxon>Thioalkalibacteraceae</taxon>
        <taxon>Guyparkeria</taxon>
    </lineage>
</organism>
<keyword evidence="6" id="KW-1185">Reference proteome</keyword>
<evidence type="ECO:0000313" key="6">
    <source>
        <dbReference type="Proteomes" id="UP001327459"/>
    </source>
</evidence>
<feature type="domain" description="CSD" evidence="4">
    <location>
        <begin position="7"/>
        <end position="71"/>
    </location>
</feature>
<protein>
    <submittedName>
        <fullName evidence="5">Cold-shock protein</fullName>
    </submittedName>
</protein>
<dbReference type="SUPFAM" id="SSF50249">
    <property type="entry name" value="Nucleic acid-binding proteins"/>
    <property type="match status" value="1"/>
</dbReference>
<dbReference type="PRINTS" id="PR00050">
    <property type="entry name" value="COLDSHOCK"/>
</dbReference>
<dbReference type="InterPro" id="IPR012340">
    <property type="entry name" value="NA-bd_OB-fold"/>
</dbReference>
<dbReference type="CDD" id="cd04458">
    <property type="entry name" value="CSP_CDS"/>
    <property type="match status" value="1"/>
</dbReference>
<dbReference type="InterPro" id="IPR002059">
    <property type="entry name" value="CSP_DNA-bd"/>
</dbReference>
<dbReference type="EMBL" id="CP140153">
    <property type="protein sequence ID" value="WQH17400.1"/>
    <property type="molecule type" value="Genomic_DNA"/>
</dbReference>
<dbReference type="PROSITE" id="PS51857">
    <property type="entry name" value="CSD_2"/>
    <property type="match status" value="1"/>
</dbReference>
<comment type="subcellular location">
    <subcellularLocation>
        <location evidence="1 3">Cytoplasm</location>
    </subcellularLocation>
</comment>
<dbReference type="Pfam" id="PF00313">
    <property type="entry name" value="CSD"/>
    <property type="match status" value="1"/>
</dbReference>
<sequence>MEHEPVRETGKVKWFNVDKGFGFIIRDNGEDLFVHFRAISDGGASRLNEGQQVEYQIGQGRKGPQAEEVVILD</sequence>
<dbReference type="SMART" id="SM00357">
    <property type="entry name" value="CSP"/>
    <property type="match status" value="1"/>
</dbReference>
<dbReference type="PROSITE" id="PS00352">
    <property type="entry name" value="CSD_1"/>
    <property type="match status" value="1"/>
</dbReference>
<dbReference type="PIRSF" id="PIRSF002599">
    <property type="entry name" value="Cold_shock_A"/>
    <property type="match status" value="1"/>
</dbReference>
<evidence type="ECO:0000313" key="5">
    <source>
        <dbReference type="EMBL" id="WQH17400.1"/>
    </source>
</evidence>
<dbReference type="InterPro" id="IPR011129">
    <property type="entry name" value="CSD"/>
</dbReference>
<dbReference type="Gene3D" id="2.40.50.140">
    <property type="entry name" value="Nucleic acid-binding proteins"/>
    <property type="match status" value="1"/>
</dbReference>
<reference evidence="5 6" key="1">
    <citation type="submission" date="2023-11" db="EMBL/GenBank/DDBJ databases">
        <title>MicrobeMod: A computational toolkit for identifying prokaryotic methylation and restriction-modification with nanopore sequencing.</title>
        <authorList>
            <person name="Crits-Christoph A."/>
            <person name="Kang S.C."/>
            <person name="Lee H."/>
            <person name="Ostrov N."/>
        </authorList>
    </citation>
    <scope>NUCLEOTIDE SEQUENCE [LARGE SCALE GENOMIC DNA]</scope>
    <source>
        <strain evidence="5 6">ATCC 49870</strain>
    </source>
</reference>
<evidence type="ECO:0000256" key="1">
    <source>
        <dbReference type="ARBA" id="ARBA00004496"/>
    </source>
</evidence>
<evidence type="ECO:0000256" key="2">
    <source>
        <dbReference type="ARBA" id="ARBA00022490"/>
    </source>
</evidence>
<evidence type="ECO:0000256" key="3">
    <source>
        <dbReference type="RuleBase" id="RU000408"/>
    </source>
</evidence>
<dbReference type="InterPro" id="IPR019844">
    <property type="entry name" value="CSD_CS"/>
</dbReference>
<accession>A0ABZ0YYZ2</accession>
<dbReference type="InterPro" id="IPR050181">
    <property type="entry name" value="Cold_shock_domain"/>
</dbReference>
<dbReference type="InterPro" id="IPR012156">
    <property type="entry name" value="Cold_shock_CspA"/>
</dbReference>
<dbReference type="Proteomes" id="UP001327459">
    <property type="component" value="Chromosome"/>
</dbReference>
<dbReference type="RefSeq" id="WP_322522369.1">
    <property type="nucleotide sequence ID" value="NZ_CP140153.1"/>
</dbReference>
<name>A0ABZ0YYZ2_9GAMM</name>